<reference evidence="2" key="1">
    <citation type="submission" date="2017-07" db="EMBL/GenBank/DDBJ databases">
        <title>Taro Niue Genome Assembly and Annotation.</title>
        <authorList>
            <person name="Atibalentja N."/>
            <person name="Keating K."/>
            <person name="Fields C.J."/>
        </authorList>
    </citation>
    <scope>NUCLEOTIDE SEQUENCE</scope>
    <source>
        <strain evidence="2">Niue_2</strain>
        <tissue evidence="2">Leaf</tissue>
    </source>
</reference>
<dbReference type="EMBL" id="NMUH01001190">
    <property type="protein sequence ID" value="MQL89919.1"/>
    <property type="molecule type" value="Genomic_DNA"/>
</dbReference>
<feature type="region of interest" description="Disordered" evidence="1">
    <location>
        <begin position="74"/>
        <end position="93"/>
    </location>
</feature>
<evidence type="ECO:0000256" key="1">
    <source>
        <dbReference type="SAM" id="MobiDB-lite"/>
    </source>
</evidence>
<proteinExistence type="predicted"/>
<evidence type="ECO:0000313" key="3">
    <source>
        <dbReference type="Proteomes" id="UP000652761"/>
    </source>
</evidence>
<dbReference type="Proteomes" id="UP000652761">
    <property type="component" value="Unassembled WGS sequence"/>
</dbReference>
<keyword evidence="3" id="KW-1185">Reference proteome</keyword>
<dbReference type="AlphaFoldDB" id="A0A843VEN0"/>
<accession>A0A843VEN0</accession>
<sequence length="93" mass="10438">MDVDVYFSDFLCAADPEIPGQASSPIGETSPMALSPPIRPYEFLVARDLWIDHKKLIFFPVVSAATCTDHHFEVDQRCDPSDSSEREEPLELP</sequence>
<evidence type="ECO:0000313" key="2">
    <source>
        <dbReference type="EMBL" id="MQL89919.1"/>
    </source>
</evidence>
<protein>
    <submittedName>
        <fullName evidence="2">Uncharacterized protein</fullName>
    </submittedName>
</protein>
<comment type="caution">
    <text evidence="2">The sequence shown here is derived from an EMBL/GenBank/DDBJ whole genome shotgun (WGS) entry which is preliminary data.</text>
</comment>
<name>A0A843VEN0_COLES</name>
<organism evidence="2 3">
    <name type="scientific">Colocasia esculenta</name>
    <name type="common">Wild taro</name>
    <name type="synonym">Arum esculentum</name>
    <dbReference type="NCBI Taxonomy" id="4460"/>
    <lineage>
        <taxon>Eukaryota</taxon>
        <taxon>Viridiplantae</taxon>
        <taxon>Streptophyta</taxon>
        <taxon>Embryophyta</taxon>
        <taxon>Tracheophyta</taxon>
        <taxon>Spermatophyta</taxon>
        <taxon>Magnoliopsida</taxon>
        <taxon>Liliopsida</taxon>
        <taxon>Araceae</taxon>
        <taxon>Aroideae</taxon>
        <taxon>Colocasieae</taxon>
        <taxon>Colocasia</taxon>
    </lineage>
</organism>
<gene>
    <name evidence="2" type="ORF">Taro_022503</name>
</gene>